<feature type="region of interest" description="Disordered" evidence="1">
    <location>
        <begin position="68"/>
        <end position="90"/>
    </location>
</feature>
<keyword evidence="3" id="KW-1185">Reference proteome</keyword>
<name>A0ABR0FEG7_9PEZI</name>
<proteinExistence type="predicted"/>
<evidence type="ECO:0000256" key="1">
    <source>
        <dbReference type="SAM" id="MobiDB-lite"/>
    </source>
</evidence>
<gene>
    <name evidence="2" type="ORF">QC761_508032</name>
</gene>
<dbReference type="GeneID" id="87899495"/>
<dbReference type="RefSeq" id="XP_062731332.1">
    <property type="nucleotide sequence ID" value="XM_062880013.1"/>
</dbReference>
<accession>A0ABR0FEG7</accession>
<evidence type="ECO:0000313" key="2">
    <source>
        <dbReference type="EMBL" id="KAK4642356.1"/>
    </source>
</evidence>
<reference evidence="2 3" key="1">
    <citation type="journal article" date="2023" name="bioRxiv">
        <title>High-quality genome assemblies of four members of thePodospora anserinaspecies complex.</title>
        <authorList>
            <person name="Ament-Velasquez S.L."/>
            <person name="Vogan A.A."/>
            <person name="Wallerman O."/>
            <person name="Hartmann F."/>
            <person name="Gautier V."/>
            <person name="Silar P."/>
            <person name="Giraud T."/>
            <person name="Johannesson H."/>
        </authorList>
    </citation>
    <scope>NUCLEOTIDE SEQUENCE [LARGE SCALE GENOMIC DNA]</scope>
    <source>
        <strain evidence="2 3">CBS 112042</strain>
    </source>
</reference>
<sequence length="156" mass="17946">MSMPKLHWPTITDRLAKLPSTIPPHERYVHVANNIASVIRWNKDLLEGMLLEAQAHCCAAEFAAKDWSESTDANDSKFAERTRSKETEENEEKCRFYEILIEVLEGKIKKLKTPVDKESWEDDYEMVDENRDSDDQWVHITLGSRASGLASAQNRP</sequence>
<protein>
    <submittedName>
        <fullName evidence="2">Uncharacterized protein</fullName>
    </submittedName>
</protein>
<organism evidence="2 3">
    <name type="scientific">Podospora bellae-mahoneyi</name>
    <dbReference type="NCBI Taxonomy" id="2093777"/>
    <lineage>
        <taxon>Eukaryota</taxon>
        <taxon>Fungi</taxon>
        <taxon>Dikarya</taxon>
        <taxon>Ascomycota</taxon>
        <taxon>Pezizomycotina</taxon>
        <taxon>Sordariomycetes</taxon>
        <taxon>Sordariomycetidae</taxon>
        <taxon>Sordariales</taxon>
        <taxon>Podosporaceae</taxon>
        <taxon>Podospora</taxon>
    </lineage>
</organism>
<dbReference type="EMBL" id="JAFFGZ010000007">
    <property type="protein sequence ID" value="KAK4642356.1"/>
    <property type="molecule type" value="Genomic_DNA"/>
</dbReference>
<comment type="caution">
    <text evidence="2">The sequence shown here is derived from an EMBL/GenBank/DDBJ whole genome shotgun (WGS) entry which is preliminary data.</text>
</comment>
<evidence type="ECO:0000313" key="3">
    <source>
        <dbReference type="Proteomes" id="UP001322138"/>
    </source>
</evidence>
<dbReference type="Proteomes" id="UP001322138">
    <property type="component" value="Unassembled WGS sequence"/>
</dbReference>